<gene>
    <name evidence="3" type="ORF">ACHAWO_011962</name>
</gene>
<evidence type="ECO:0000313" key="3">
    <source>
        <dbReference type="EMBL" id="KAL3785217.1"/>
    </source>
</evidence>
<dbReference type="Proteomes" id="UP001530400">
    <property type="component" value="Unassembled WGS sequence"/>
</dbReference>
<evidence type="ECO:0000313" key="4">
    <source>
        <dbReference type="Proteomes" id="UP001530400"/>
    </source>
</evidence>
<keyword evidence="4" id="KW-1185">Reference proteome</keyword>
<protein>
    <recommendedName>
        <fullName evidence="5">Sfi1 spindle body domain-containing protein</fullName>
    </recommendedName>
</protein>
<evidence type="ECO:0000256" key="2">
    <source>
        <dbReference type="SAM" id="MobiDB-lite"/>
    </source>
</evidence>
<accession>A0ABD3PB61</accession>
<dbReference type="AlphaFoldDB" id="A0ABD3PB61"/>
<feature type="region of interest" description="Disordered" evidence="2">
    <location>
        <begin position="345"/>
        <end position="392"/>
    </location>
</feature>
<name>A0ABD3PB61_9STRA</name>
<evidence type="ECO:0008006" key="5">
    <source>
        <dbReference type="Google" id="ProtNLM"/>
    </source>
</evidence>
<reference evidence="3 4" key="1">
    <citation type="submission" date="2024-10" db="EMBL/GenBank/DDBJ databases">
        <title>Updated reference genomes for cyclostephanoid diatoms.</title>
        <authorList>
            <person name="Roberts W.R."/>
            <person name="Alverson A.J."/>
        </authorList>
    </citation>
    <scope>NUCLEOTIDE SEQUENCE [LARGE SCALE GENOMIC DNA]</scope>
    <source>
        <strain evidence="3 4">AJA010-31</strain>
    </source>
</reference>
<comment type="caution">
    <text evidence="3">The sequence shown here is derived from an EMBL/GenBank/DDBJ whole genome shotgun (WGS) entry which is preliminary data.</text>
</comment>
<feature type="coiled-coil region" evidence="1">
    <location>
        <begin position="408"/>
        <end position="442"/>
    </location>
</feature>
<dbReference type="EMBL" id="JALLPJ020000700">
    <property type="protein sequence ID" value="KAL3785217.1"/>
    <property type="molecule type" value="Genomic_DNA"/>
</dbReference>
<proteinExistence type="predicted"/>
<sequence>MPQSKGSSSDEDEDLPSYWQRKYKRPCNKEDDTLANDLTAWIAETQAKAEELNTPLFTNVQLSLNEPFDEEVAFVISQMETLLSHPQPEVNYCSVPSLSHDNSFDFNNFPAMEPLDQLNCSTLDDGIRFESKLSSLNKEPTTEVTRGSFSTNHIITLFQKTRRERTLRLCIRSLAAHCKREKKRLNRTTNIVHKLRHGRILGKTFLLWKNHCRIVRVKQKALAIKFGRASNKQFRQAFAAWKNLSTISSAVETEAVDRCRIKVLTRAFDGWKKIMAAAQDRQKTIQHKALHKSKSRIYLAWRRAVQSIKERARKFEMAQRTYTSRLLKVYFARWLIVSRERLKEDSKPNAATKKAPHKQSSGRAIIDKENQQPNSCLLRPLNTKKKSPSFNSATPKLVIDMEARRRERQERRIILKSKQEEKQRLRKEQDERNRRIKDDEELKLHNTYRQQKAEEEKRKQLEIAHRKQALRLASLHYKITLCRRLFKQWTKIRQAHLWWSDLTREKSFQLWRLFKDDEKRRRLALLIKRHRLAEDFNERRLLAKAFAAWEVETINTQQQLSLATHKYSTRLTSPILLAWHTDTARARNDRVSKERNAEQFGRRLCLRIALQQWQFGIVVSKKEREISALVQAKRSQVYSWLGEL</sequence>
<organism evidence="3 4">
    <name type="scientific">Cyclotella atomus</name>
    <dbReference type="NCBI Taxonomy" id="382360"/>
    <lineage>
        <taxon>Eukaryota</taxon>
        <taxon>Sar</taxon>
        <taxon>Stramenopiles</taxon>
        <taxon>Ochrophyta</taxon>
        <taxon>Bacillariophyta</taxon>
        <taxon>Coscinodiscophyceae</taxon>
        <taxon>Thalassiosirophycidae</taxon>
        <taxon>Stephanodiscales</taxon>
        <taxon>Stephanodiscaceae</taxon>
        <taxon>Cyclotella</taxon>
    </lineage>
</organism>
<evidence type="ECO:0000256" key="1">
    <source>
        <dbReference type="SAM" id="Coils"/>
    </source>
</evidence>
<keyword evidence="1" id="KW-0175">Coiled coil</keyword>